<keyword evidence="1" id="KW-0812">Transmembrane</keyword>
<gene>
    <name evidence="2" type="ORF">HB980_13845</name>
</gene>
<comment type="caution">
    <text evidence="2">The sequence shown here is derived from an EMBL/GenBank/DDBJ whole genome shotgun (WGS) entry which is preliminary data.</text>
</comment>
<dbReference type="EMBL" id="JAASAN010000005">
    <property type="protein sequence ID" value="NIL27622.1"/>
    <property type="molecule type" value="Genomic_DNA"/>
</dbReference>
<dbReference type="AlphaFoldDB" id="A0AA91B7Z5"/>
<sequence>MKLKKILMLYKKYIAHKYKSIFLFITNKQGSILLPFILILPFFIGLIFLSFEVSHYSQKKAKLSDAIEQATLALTVENDDIPDAGQESKNRDLVSQYIHAYLPLENFSTPEIEINNYCGQLVYKAKMFMNYSAKFLAKTPITNKIKTIDIVDTAVAKKQ</sequence>
<protein>
    <submittedName>
        <fullName evidence="2">Pilus assembly protein</fullName>
    </submittedName>
</protein>
<reference evidence="2" key="1">
    <citation type="submission" date="2020-03" db="EMBL/GenBank/DDBJ databases">
        <authorList>
            <person name="Kislichkina A."/>
            <person name="Dentovskaya S."/>
            <person name="Shaikhutdinov R."/>
            <person name="Ivanov S."/>
            <person name="Sizova A."/>
            <person name="Solomentsev V."/>
            <person name="Bogun A."/>
        </authorList>
    </citation>
    <scope>NUCLEOTIDE SEQUENCE</scope>
    <source>
        <strain evidence="2">SCPM-O-B-8025</strain>
    </source>
</reference>
<evidence type="ECO:0000256" key="1">
    <source>
        <dbReference type="SAM" id="Phobius"/>
    </source>
</evidence>
<accession>A0AA91B7Z5</accession>
<keyword evidence="1" id="KW-1133">Transmembrane helix</keyword>
<evidence type="ECO:0000313" key="2">
    <source>
        <dbReference type="EMBL" id="NIL27622.1"/>
    </source>
</evidence>
<name>A0AA91B7Z5_9GAMM</name>
<proteinExistence type="predicted"/>
<dbReference type="RefSeq" id="WP_167311462.1">
    <property type="nucleotide sequence ID" value="NZ_CP110790.1"/>
</dbReference>
<keyword evidence="1" id="KW-0472">Membrane</keyword>
<feature type="transmembrane region" description="Helical" evidence="1">
    <location>
        <begin position="32"/>
        <end position="51"/>
    </location>
</feature>
<evidence type="ECO:0000313" key="3">
    <source>
        <dbReference type="Proteomes" id="UP000698240"/>
    </source>
</evidence>
<organism evidence="2 3">
    <name type="scientific">Yersinia massiliensis</name>
    <dbReference type="NCBI Taxonomy" id="419257"/>
    <lineage>
        <taxon>Bacteria</taxon>
        <taxon>Pseudomonadati</taxon>
        <taxon>Pseudomonadota</taxon>
        <taxon>Gammaproteobacteria</taxon>
        <taxon>Enterobacterales</taxon>
        <taxon>Yersiniaceae</taxon>
        <taxon>Yersinia</taxon>
    </lineage>
</organism>
<dbReference type="Proteomes" id="UP000698240">
    <property type="component" value="Unassembled WGS sequence"/>
</dbReference>